<evidence type="ECO:0000313" key="2">
    <source>
        <dbReference type="Proteomes" id="UP000031465"/>
    </source>
</evidence>
<sequence length="263" mass="31474">MVLFMANYYYVGVSLSPLSFDAPPEITFEELERLLKDNLSTKDYQKIQLIRHYYDILNLRSYWLGEPLDPRGELNSLELSEALATQVGLPSYVYDFMLKYESKKERIHYFSFLLAKFFQKAGSEKNLFLKNYFSFERELRLVWTGYRAKKLGRDLSIELQYEDPEENLIAQLLAQKDARSFELPEKFLNLREIFENFADHPFDLEKALDQYRIEYIEKTVEENDKFSIDRILAYTIQLVILEKWFELDKQKGKEIIDRIVRET</sequence>
<organism evidence="1 2">
    <name type="scientific">Candidatus Protochlamydia amoebophila</name>
    <dbReference type="NCBI Taxonomy" id="362787"/>
    <lineage>
        <taxon>Bacteria</taxon>
        <taxon>Pseudomonadati</taxon>
        <taxon>Chlamydiota</taxon>
        <taxon>Chlamydiia</taxon>
        <taxon>Parachlamydiales</taxon>
        <taxon>Parachlamydiaceae</taxon>
        <taxon>Candidatus Protochlamydia</taxon>
    </lineage>
</organism>
<name>A0A0C1JMH5_9BACT</name>
<evidence type="ECO:0008006" key="3">
    <source>
        <dbReference type="Google" id="ProtNLM"/>
    </source>
</evidence>
<dbReference type="Pfam" id="PF10962">
    <property type="entry name" value="DUF2764"/>
    <property type="match status" value="1"/>
</dbReference>
<dbReference type="InterPro" id="IPR024492">
    <property type="entry name" value="DUF2764"/>
</dbReference>
<accession>A0A0C1JMH5</accession>
<comment type="caution">
    <text evidence="1">The sequence shown here is derived from an EMBL/GenBank/DDBJ whole genome shotgun (WGS) entry which is preliminary data.</text>
</comment>
<protein>
    <recommendedName>
        <fullName evidence="3">V-type ATP synthase subunit C</fullName>
    </recommendedName>
</protein>
<dbReference type="Proteomes" id="UP000031465">
    <property type="component" value="Unassembled WGS sequence"/>
</dbReference>
<dbReference type="PATRIC" id="fig|362787.3.peg.1215"/>
<proteinExistence type="predicted"/>
<evidence type="ECO:0000313" key="1">
    <source>
        <dbReference type="EMBL" id="KIC71766.1"/>
    </source>
</evidence>
<dbReference type="AlphaFoldDB" id="A0A0C1JMH5"/>
<dbReference type="EMBL" id="JSAN01000073">
    <property type="protein sequence ID" value="KIC71766.1"/>
    <property type="molecule type" value="Genomic_DNA"/>
</dbReference>
<gene>
    <name evidence="1" type="ORF">DB44_DA00200</name>
</gene>
<reference evidence="1 2" key="1">
    <citation type="journal article" date="2014" name="Mol. Biol. Evol.">
        <title>Massive expansion of Ubiquitination-related gene families within the Chlamydiae.</title>
        <authorList>
            <person name="Domman D."/>
            <person name="Collingro A."/>
            <person name="Lagkouvardos I."/>
            <person name="Gehre L."/>
            <person name="Weinmaier T."/>
            <person name="Rattei T."/>
            <person name="Subtil A."/>
            <person name="Horn M."/>
        </authorList>
    </citation>
    <scope>NUCLEOTIDE SEQUENCE [LARGE SCALE GENOMIC DNA]</scope>
    <source>
        <strain evidence="1 2">EI2</strain>
    </source>
</reference>